<protein>
    <recommendedName>
        <fullName evidence="4">Exosome complex component Rrp42</fullName>
    </recommendedName>
</protein>
<keyword evidence="2 4" id="KW-0963">Cytoplasm</keyword>
<dbReference type="PANTHER" id="PTHR11097">
    <property type="entry name" value="EXOSOME COMPLEX EXONUCLEASE RIBOSOMAL RNA PROCESSING PROTEIN"/>
    <property type="match status" value="1"/>
</dbReference>
<evidence type="ECO:0000259" key="5">
    <source>
        <dbReference type="Pfam" id="PF01138"/>
    </source>
</evidence>
<dbReference type="InterPro" id="IPR015847">
    <property type="entry name" value="ExoRNase_PH_dom2"/>
</dbReference>
<organism evidence="7 8">
    <name type="scientific">Marine Group III euryarchaeote CG-Bathy1</name>
    <dbReference type="NCBI Taxonomy" id="1889001"/>
    <lineage>
        <taxon>Archaea</taxon>
        <taxon>Methanobacteriati</taxon>
        <taxon>Thermoplasmatota</taxon>
        <taxon>Thermoplasmata</taxon>
        <taxon>Candidatus Thermoprofundales</taxon>
    </lineage>
</organism>
<dbReference type="GO" id="GO:0035925">
    <property type="term" value="F:mRNA 3'-UTR AU-rich region binding"/>
    <property type="evidence" value="ECO:0007669"/>
    <property type="project" value="TreeGrafter"/>
</dbReference>
<comment type="subcellular location">
    <subcellularLocation>
        <location evidence="1 4">Cytoplasm</location>
    </subcellularLocation>
</comment>
<sequence length="265" mass="29056">MAQQEITPNLMKGYLEELASKGKRIDGRDFDEFREIKVESGIIGTADGSAMATLGKTKVICGVKCVIGTPYPDSPDRGAMMTSVELAPLSFLGFEAGPPRENSIELARVVDRGIRESGMIDFEQLCIEEGEKIWMACIDLHIMDHGGNLFDCCTAAAVAALHQTMIPNVQYNVGEKPKDEKMNISLKPITCTFAKIGEAVVLDPNLDEEKVMSARLTVSHDENGVMRAMQKGKNGAFTVTEVKEAVLKAREKDNIVRKAIEESFK</sequence>
<dbReference type="InterPro" id="IPR027408">
    <property type="entry name" value="PNPase/RNase_PH_dom_sf"/>
</dbReference>
<dbReference type="SUPFAM" id="SSF55666">
    <property type="entry name" value="Ribonuclease PH domain 2-like"/>
    <property type="match status" value="1"/>
</dbReference>
<dbReference type="GO" id="GO:0000177">
    <property type="term" value="C:cytoplasmic exosome (RNase complex)"/>
    <property type="evidence" value="ECO:0007669"/>
    <property type="project" value="TreeGrafter"/>
</dbReference>
<evidence type="ECO:0000313" key="7">
    <source>
        <dbReference type="EMBL" id="OIR16596.1"/>
    </source>
</evidence>
<dbReference type="EMBL" id="MIYU01000012">
    <property type="protein sequence ID" value="OIR16596.1"/>
    <property type="molecule type" value="Genomic_DNA"/>
</dbReference>
<evidence type="ECO:0000259" key="6">
    <source>
        <dbReference type="Pfam" id="PF03725"/>
    </source>
</evidence>
<evidence type="ECO:0000256" key="3">
    <source>
        <dbReference type="ARBA" id="ARBA00022835"/>
    </source>
</evidence>
<gene>
    <name evidence="4" type="primary">rrp42</name>
    <name evidence="7" type="ORF">BEU04_01260</name>
</gene>
<keyword evidence="3 4" id="KW-0271">Exosome</keyword>
<dbReference type="AlphaFoldDB" id="A0A1J5TSA6"/>
<dbReference type="InterPro" id="IPR001247">
    <property type="entry name" value="ExoRNase_PH_dom1"/>
</dbReference>
<comment type="subunit">
    <text evidence="4">Component of the archaeal exosome complex. Forms a hexameric ring-like arrangement composed of 3 Rrp41-Rrp42 heterodimers. The hexameric ring associates with a trimer of Rrp4 and/or Csl4 subunits.</text>
</comment>
<dbReference type="Gene3D" id="3.30.230.70">
    <property type="entry name" value="GHMP Kinase, N-terminal domain"/>
    <property type="match status" value="1"/>
</dbReference>
<proteinExistence type="inferred from homology"/>
<dbReference type="InterPro" id="IPR020869">
    <property type="entry name" value="Rrp42_archaea"/>
</dbReference>
<dbReference type="GO" id="GO:0016075">
    <property type="term" value="P:rRNA catabolic process"/>
    <property type="evidence" value="ECO:0007669"/>
    <property type="project" value="TreeGrafter"/>
</dbReference>
<dbReference type="InterPro" id="IPR050590">
    <property type="entry name" value="Exosome_comp_Rrp42_subfam"/>
</dbReference>
<comment type="similarity">
    <text evidence="4">Belongs to the RNase PH family. Rrp42 subfamily.</text>
</comment>
<dbReference type="SUPFAM" id="SSF54211">
    <property type="entry name" value="Ribosomal protein S5 domain 2-like"/>
    <property type="match status" value="1"/>
</dbReference>
<dbReference type="HAMAP" id="MF_00622">
    <property type="entry name" value="Exosome_Rrp42"/>
    <property type="match status" value="1"/>
</dbReference>
<dbReference type="CDD" id="cd11365">
    <property type="entry name" value="RNase_PH_archRRP42"/>
    <property type="match status" value="1"/>
</dbReference>
<evidence type="ECO:0000256" key="1">
    <source>
        <dbReference type="ARBA" id="ARBA00004496"/>
    </source>
</evidence>
<dbReference type="FunFam" id="3.30.230.70:FF:000017">
    <property type="entry name" value="Exosome complex component Rrp42"/>
    <property type="match status" value="1"/>
</dbReference>
<evidence type="ECO:0000313" key="8">
    <source>
        <dbReference type="Proteomes" id="UP000183815"/>
    </source>
</evidence>
<dbReference type="PANTHER" id="PTHR11097:SF8">
    <property type="entry name" value="EXOSOME COMPLEX COMPONENT RRP42"/>
    <property type="match status" value="1"/>
</dbReference>
<accession>A0A1J5TSA6</accession>
<reference evidence="7 8" key="1">
    <citation type="submission" date="2016-08" db="EMBL/GenBank/DDBJ databases">
        <title>New Insights into Marine Group III Euryarchaeota, from dark to light.</title>
        <authorList>
            <person name="Haro-Moreno J.M."/>
            <person name="Rodriguez-Valera F."/>
            <person name="Lopez-Garcia P."/>
            <person name="Moreira D."/>
            <person name="Martin-Cuadrado A.B."/>
        </authorList>
    </citation>
    <scope>NUCLEOTIDE SEQUENCE [LARGE SCALE GENOMIC DNA]</scope>
    <source>
        <strain evidence="7">CG-Bathy1</strain>
    </source>
</reference>
<comment type="caution">
    <text evidence="7">The sequence shown here is derived from an EMBL/GenBank/DDBJ whole genome shotgun (WGS) entry which is preliminary data.</text>
</comment>
<dbReference type="InterPro" id="IPR020568">
    <property type="entry name" value="Ribosomal_Su5_D2-typ_SF"/>
</dbReference>
<dbReference type="Pfam" id="PF03725">
    <property type="entry name" value="RNase_PH_C"/>
    <property type="match status" value="1"/>
</dbReference>
<name>A0A1J5TSA6_9ARCH</name>
<dbReference type="NCBIfam" id="NF003282">
    <property type="entry name" value="PRK04282.1-1"/>
    <property type="match status" value="1"/>
</dbReference>
<feature type="domain" description="Exoribonuclease phosphorolytic" evidence="6">
    <location>
        <begin position="188"/>
        <end position="251"/>
    </location>
</feature>
<dbReference type="Pfam" id="PF01138">
    <property type="entry name" value="RNase_PH"/>
    <property type="match status" value="1"/>
</dbReference>
<comment type="function">
    <text evidence="4">Non-catalytic component of the exosome, which is a complex involved in RNA degradation. Contributes to the structuring of the Rrp41 active site.</text>
</comment>
<evidence type="ECO:0000256" key="2">
    <source>
        <dbReference type="ARBA" id="ARBA00022490"/>
    </source>
</evidence>
<feature type="domain" description="Exoribonuclease phosphorolytic" evidence="5">
    <location>
        <begin position="32"/>
        <end position="167"/>
    </location>
</feature>
<dbReference type="Proteomes" id="UP000183815">
    <property type="component" value="Unassembled WGS sequence"/>
</dbReference>
<dbReference type="InterPro" id="IPR036345">
    <property type="entry name" value="ExoRNase_PH_dom2_sf"/>
</dbReference>
<evidence type="ECO:0000256" key="4">
    <source>
        <dbReference type="HAMAP-Rule" id="MF_00622"/>
    </source>
</evidence>